<evidence type="ECO:0000313" key="2">
    <source>
        <dbReference type="EMBL" id="JAS87171.1"/>
    </source>
</evidence>
<protein>
    <submittedName>
        <fullName evidence="3">Uncharacterized protein</fullName>
    </submittedName>
</protein>
<sequence length="107" mass="12240">MIWARIPKRTFVMLSTLELGVYDAIAVFNKGNIVRCEVFAKLGIVPGVNCVYVPQDMDMLRFKKANKAVDEIEKKCRRQTTLAKKRLEDDYEAEEAVSPSYGARMHL</sequence>
<evidence type="ECO:0000256" key="1">
    <source>
        <dbReference type="SAM" id="MobiDB-lite"/>
    </source>
</evidence>
<feature type="region of interest" description="Disordered" evidence="1">
    <location>
        <begin position="87"/>
        <end position="107"/>
    </location>
</feature>
<dbReference type="EMBL" id="GECU01004778">
    <property type="protein sequence ID" value="JAT02929.1"/>
    <property type="molecule type" value="Transcribed_RNA"/>
</dbReference>
<gene>
    <name evidence="2" type="ORF">g.36939</name>
    <name evidence="3" type="ORF">g.36940</name>
</gene>
<accession>A0A1B6JUP1</accession>
<reference evidence="3" key="1">
    <citation type="submission" date="2015-11" db="EMBL/GenBank/DDBJ databases">
        <title>De novo transcriptome assembly of four potential Pierce s Disease insect vectors from Arizona vineyards.</title>
        <authorList>
            <person name="Tassone E.E."/>
        </authorList>
    </citation>
    <scope>NUCLEOTIDE SEQUENCE</scope>
</reference>
<name>A0A1B6JUP1_9HEMI</name>
<proteinExistence type="predicted"/>
<dbReference type="EMBL" id="GECU01020535">
    <property type="protein sequence ID" value="JAS87171.1"/>
    <property type="molecule type" value="Transcribed_RNA"/>
</dbReference>
<organism evidence="3">
    <name type="scientific">Homalodisca liturata</name>
    <dbReference type="NCBI Taxonomy" id="320908"/>
    <lineage>
        <taxon>Eukaryota</taxon>
        <taxon>Metazoa</taxon>
        <taxon>Ecdysozoa</taxon>
        <taxon>Arthropoda</taxon>
        <taxon>Hexapoda</taxon>
        <taxon>Insecta</taxon>
        <taxon>Pterygota</taxon>
        <taxon>Neoptera</taxon>
        <taxon>Paraneoptera</taxon>
        <taxon>Hemiptera</taxon>
        <taxon>Auchenorrhyncha</taxon>
        <taxon>Membracoidea</taxon>
        <taxon>Cicadellidae</taxon>
        <taxon>Cicadellinae</taxon>
        <taxon>Proconiini</taxon>
        <taxon>Homalodisca</taxon>
    </lineage>
</organism>
<dbReference type="AlphaFoldDB" id="A0A1B6JUP1"/>
<evidence type="ECO:0000313" key="3">
    <source>
        <dbReference type="EMBL" id="JAT02929.1"/>
    </source>
</evidence>